<keyword evidence="3" id="KW-0862">Zinc</keyword>
<dbReference type="InterPro" id="IPR007175">
    <property type="entry name" value="Rpr2/Snm1/Rpp21"/>
</dbReference>
<evidence type="ECO:0000256" key="3">
    <source>
        <dbReference type="ARBA" id="ARBA00022833"/>
    </source>
</evidence>
<sequence>MGKDKGKAHLHARVAYLQKATSYLASQQIQREGPNDTERELKPSGTHRHADTEIDFATPARAEDHSKTPDPRHSVEHNAEATDADAHQAPVSGLAYHISSQTRLVALKSQIRLSSDFKHSSCKVCNAVLVDEHTCKRAIHNASRGGQKTHANVLVVECIACGTEKRYPVGAKRQQRKKLRATVADVKSTRSTRPDA</sequence>
<feature type="region of interest" description="Disordered" evidence="5">
    <location>
        <begin position="25"/>
        <end position="84"/>
    </location>
</feature>
<comment type="similarity">
    <text evidence="4">Belongs to the eukaryotic/archaeal RNase P protein component 4 family.</text>
</comment>
<dbReference type="Proteomes" id="UP000073492">
    <property type="component" value="Unassembled WGS sequence"/>
</dbReference>
<reference evidence="6 7" key="1">
    <citation type="submission" date="2015-07" db="EMBL/GenBank/DDBJ databases">
        <title>Comparative genomics of the Sigatoka disease complex on banana suggests a link between parallel evolutionary changes in Pseudocercospora fijiensis and Pseudocercospora eumusae and increased virulence on the banana host.</title>
        <authorList>
            <person name="Chang T.-C."/>
            <person name="Salvucci A."/>
            <person name="Crous P.W."/>
            <person name="Stergiopoulos I."/>
        </authorList>
    </citation>
    <scope>NUCLEOTIDE SEQUENCE [LARGE SCALE GENOMIC DNA]</scope>
    <source>
        <strain evidence="6 7">CBS 116634</strain>
    </source>
</reference>
<gene>
    <name evidence="6" type="ORF">AC579_3585</name>
</gene>
<dbReference type="Gene3D" id="6.20.50.20">
    <property type="match status" value="1"/>
</dbReference>
<evidence type="ECO:0008006" key="8">
    <source>
        <dbReference type="Google" id="ProtNLM"/>
    </source>
</evidence>
<accession>A0A139IWG3</accession>
<protein>
    <recommendedName>
        <fullName evidence="8">RNAse P Rpr2/Rpp21 subunit domain-containing protein</fullName>
    </recommendedName>
</protein>
<evidence type="ECO:0000256" key="5">
    <source>
        <dbReference type="SAM" id="MobiDB-lite"/>
    </source>
</evidence>
<dbReference type="GO" id="GO:0008033">
    <property type="term" value="P:tRNA processing"/>
    <property type="evidence" value="ECO:0007669"/>
    <property type="project" value="UniProtKB-KW"/>
</dbReference>
<dbReference type="GO" id="GO:0046872">
    <property type="term" value="F:metal ion binding"/>
    <property type="evidence" value="ECO:0007669"/>
    <property type="project" value="UniProtKB-KW"/>
</dbReference>
<evidence type="ECO:0000256" key="1">
    <source>
        <dbReference type="ARBA" id="ARBA00022694"/>
    </source>
</evidence>
<dbReference type="OrthoDB" id="128536at2759"/>
<proteinExistence type="inferred from homology"/>
<evidence type="ECO:0000313" key="7">
    <source>
        <dbReference type="Proteomes" id="UP000073492"/>
    </source>
</evidence>
<name>A0A139IWG3_9PEZI</name>
<feature type="compositionally biased region" description="Basic and acidic residues" evidence="5">
    <location>
        <begin position="33"/>
        <end position="52"/>
    </location>
</feature>
<feature type="region of interest" description="Disordered" evidence="5">
    <location>
        <begin position="170"/>
        <end position="196"/>
    </location>
</feature>
<evidence type="ECO:0000313" key="6">
    <source>
        <dbReference type="EMBL" id="KXT18926.1"/>
    </source>
</evidence>
<evidence type="ECO:0000256" key="4">
    <source>
        <dbReference type="ARBA" id="ARBA00038402"/>
    </source>
</evidence>
<dbReference type="PANTHER" id="PTHR14742">
    <property type="entry name" value="RIBONUCLEASE P SUBUNIT P21"/>
    <property type="match status" value="1"/>
</dbReference>
<dbReference type="PANTHER" id="PTHR14742:SF0">
    <property type="entry name" value="RIBONUCLEASE P PROTEIN SUBUNIT P21"/>
    <property type="match status" value="1"/>
</dbReference>
<comment type="caution">
    <text evidence="6">The sequence shown here is derived from an EMBL/GenBank/DDBJ whole genome shotgun (WGS) entry which is preliminary data.</text>
</comment>
<dbReference type="AlphaFoldDB" id="A0A139IWG3"/>
<dbReference type="EMBL" id="LFZO01000002">
    <property type="protein sequence ID" value="KXT18926.1"/>
    <property type="molecule type" value="Genomic_DNA"/>
</dbReference>
<organism evidence="6 7">
    <name type="scientific">Pseudocercospora musae</name>
    <dbReference type="NCBI Taxonomy" id="113226"/>
    <lineage>
        <taxon>Eukaryota</taxon>
        <taxon>Fungi</taxon>
        <taxon>Dikarya</taxon>
        <taxon>Ascomycota</taxon>
        <taxon>Pezizomycotina</taxon>
        <taxon>Dothideomycetes</taxon>
        <taxon>Dothideomycetidae</taxon>
        <taxon>Mycosphaerellales</taxon>
        <taxon>Mycosphaerellaceae</taxon>
        <taxon>Pseudocercospora</taxon>
    </lineage>
</organism>
<feature type="compositionally biased region" description="Basic and acidic residues" evidence="5">
    <location>
        <begin position="61"/>
        <end position="84"/>
    </location>
</feature>
<dbReference type="STRING" id="113226.A0A139IWG3"/>
<keyword evidence="7" id="KW-1185">Reference proteome</keyword>
<evidence type="ECO:0000256" key="2">
    <source>
        <dbReference type="ARBA" id="ARBA00022723"/>
    </source>
</evidence>
<keyword evidence="1" id="KW-0819">tRNA processing</keyword>
<dbReference type="GO" id="GO:0005655">
    <property type="term" value="C:nucleolar ribonuclease P complex"/>
    <property type="evidence" value="ECO:0007669"/>
    <property type="project" value="TreeGrafter"/>
</dbReference>
<keyword evidence="2" id="KW-0479">Metal-binding</keyword>
<dbReference type="Pfam" id="PF04032">
    <property type="entry name" value="Rpr2"/>
    <property type="match status" value="1"/>
</dbReference>